<gene>
    <name evidence="6" type="ORF">EDC24_2078</name>
</gene>
<evidence type="ECO:0000256" key="3">
    <source>
        <dbReference type="ARBA" id="ARBA00022643"/>
    </source>
</evidence>
<dbReference type="InterPro" id="IPR002563">
    <property type="entry name" value="Flavin_Rdtase-like_dom"/>
</dbReference>
<proteinExistence type="inferred from homology"/>
<evidence type="ECO:0000313" key="7">
    <source>
        <dbReference type="Proteomes" id="UP000276443"/>
    </source>
</evidence>
<evidence type="ECO:0000313" key="6">
    <source>
        <dbReference type="EMBL" id="RPF52088.1"/>
    </source>
</evidence>
<evidence type="ECO:0000259" key="5">
    <source>
        <dbReference type="SMART" id="SM00903"/>
    </source>
</evidence>
<keyword evidence="7" id="KW-1185">Reference proteome</keyword>
<dbReference type="SMART" id="SM00903">
    <property type="entry name" value="Flavin_Reduct"/>
    <property type="match status" value="1"/>
</dbReference>
<name>A0A3N5BQN8_9BACI</name>
<feature type="domain" description="Flavin reductase like" evidence="5">
    <location>
        <begin position="20"/>
        <end position="176"/>
    </location>
</feature>
<dbReference type="Proteomes" id="UP000276443">
    <property type="component" value="Unassembled WGS sequence"/>
</dbReference>
<sequence>MKSINPNDLSKKENYKLLSGSVIPRPIAFVTSLNDQDVLNAAPFSFFNMVGSEPPLIVLSIGRSEGKVSKHTAINILNRKEFVVHVLDLSLLESLNQTSAPYAEDISEVERAGFSTVDSTEIKTPGVQEAKIRLECELFEHLPLGEQGIYHHDLIIGKVVQYHIDEQVYDDGKILAEQLNPIARLAGPNYAHLSEQIYLERPTKGE</sequence>
<comment type="cofactor">
    <cofactor evidence="1">
        <name>FMN</name>
        <dbReference type="ChEBI" id="CHEBI:58210"/>
    </cofactor>
</comment>
<dbReference type="RefSeq" id="WP_124222224.1">
    <property type="nucleotide sequence ID" value="NZ_RKRF01000010.1"/>
</dbReference>
<reference evidence="6 7" key="1">
    <citation type="submission" date="2018-11" db="EMBL/GenBank/DDBJ databases">
        <title>Genomic Encyclopedia of Type Strains, Phase IV (KMG-IV): sequencing the most valuable type-strain genomes for metagenomic binning, comparative biology and taxonomic classification.</title>
        <authorList>
            <person name="Goeker M."/>
        </authorList>
    </citation>
    <scope>NUCLEOTIDE SEQUENCE [LARGE SCALE GENOMIC DNA]</scope>
    <source>
        <strain evidence="6 7">DSM 18090</strain>
    </source>
</reference>
<evidence type="ECO:0000256" key="1">
    <source>
        <dbReference type="ARBA" id="ARBA00001917"/>
    </source>
</evidence>
<dbReference type="Pfam" id="PF01613">
    <property type="entry name" value="Flavin_Reduct"/>
    <property type="match status" value="1"/>
</dbReference>
<dbReference type="InterPro" id="IPR012349">
    <property type="entry name" value="Split_barrel_FMN-bd"/>
</dbReference>
<protein>
    <submittedName>
        <fullName evidence="6">Flavin reductase (DIM6/NTAB) family NADH-FMN oxidoreductase RutF</fullName>
    </submittedName>
</protein>
<dbReference type="OrthoDB" id="9794638at2"/>
<evidence type="ECO:0000256" key="2">
    <source>
        <dbReference type="ARBA" id="ARBA00022630"/>
    </source>
</evidence>
<dbReference type="PANTHER" id="PTHR33798">
    <property type="entry name" value="FLAVOPROTEIN OXYGENASE"/>
    <property type="match status" value="1"/>
</dbReference>
<dbReference type="PANTHER" id="PTHR33798:SF5">
    <property type="entry name" value="FLAVIN REDUCTASE LIKE DOMAIN-CONTAINING PROTEIN"/>
    <property type="match status" value="1"/>
</dbReference>
<dbReference type="GO" id="GO:0010181">
    <property type="term" value="F:FMN binding"/>
    <property type="evidence" value="ECO:0007669"/>
    <property type="project" value="InterPro"/>
</dbReference>
<dbReference type="Gene3D" id="2.30.110.10">
    <property type="entry name" value="Electron Transport, Fmn-binding Protein, Chain A"/>
    <property type="match status" value="1"/>
</dbReference>
<organism evidence="6 7">
    <name type="scientific">Aquisalibacillus elongatus</name>
    <dbReference type="NCBI Taxonomy" id="485577"/>
    <lineage>
        <taxon>Bacteria</taxon>
        <taxon>Bacillati</taxon>
        <taxon>Bacillota</taxon>
        <taxon>Bacilli</taxon>
        <taxon>Bacillales</taxon>
        <taxon>Bacillaceae</taxon>
        <taxon>Aquisalibacillus</taxon>
    </lineage>
</organism>
<accession>A0A3N5BQN8</accession>
<evidence type="ECO:0000256" key="4">
    <source>
        <dbReference type="ARBA" id="ARBA00038054"/>
    </source>
</evidence>
<dbReference type="GO" id="GO:0016646">
    <property type="term" value="F:oxidoreductase activity, acting on the CH-NH group of donors, NAD or NADP as acceptor"/>
    <property type="evidence" value="ECO:0007669"/>
    <property type="project" value="UniProtKB-ARBA"/>
</dbReference>
<dbReference type="EMBL" id="RKRF01000010">
    <property type="protein sequence ID" value="RPF52088.1"/>
    <property type="molecule type" value="Genomic_DNA"/>
</dbReference>
<dbReference type="AlphaFoldDB" id="A0A3N5BQN8"/>
<comment type="caution">
    <text evidence="6">The sequence shown here is derived from an EMBL/GenBank/DDBJ whole genome shotgun (WGS) entry which is preliminary data.</text>
</comment>
<keyword evidence="3" id="KW-0288">FMN</keyword>
<dbReference type="SUPFAM" id="SSF50475">
    <property type="entry name" value="FMN-binding split barrel"/>
    <property type="match status" value="1"/>
</dbReference>
<keyword evidence="2" id="KW-0285">Flavoprotein</keyword>
<comment type="similarity">
    <text evidence="4">Belongs to the flavoredoxin family.</text>
</comment>